<accession>A0A8J7WTQ1</accession>
<keyword evidence="4" id="KW-0175">Coiled coil</keyword>
<dbReference type="InterPro" id="IPR027705">
    <property type="entry name" value="Flotillin_fam"/>
</dbReference>
<evidence type="ECO:0000256" key="4">
    <source>
        <dbReference type="SAM" id="Coils"/>
    </source>
</evidence>
<dbReference type="GO" id="GO:0005886">
    <property type="term" value="C:plasma membrane"/>
    <property type="evidence" value="ECO:0007669"/>
    <property type="project" value="TreeGrafter"/>
</dbReference>
<proteinExistence type="inferred from homology"/>
<gene>
    <name evidence="6" type="ORF">KGA66_24845</name>
</gene>
<evidence type="ECO:0000313" key="7">
    <source>
        <dbReference type="Proteomes" id="UP000677913"/>
    </source>
</evidence>
<dbReference type="Gene3D" id="3.30.479.30">
    <property type="entry name" value="Band 7 domain"/>
    <property type="match status" value="1"/>
</dbReference>
<name>A0A8J7WTQ1_9ACTN</name>
<reference evidence="6" key="1">
    <citation type="submission" date="2021-04" db="EMBL/GenBank/DDBJ databases">
        <title>Genome based classification of Actinospica acidithermotolerans sp. nov., an actinobacterium isolated from an Indonesian hot spring.</title>
        <authorList>
            <person name="Kusuma A.B."/>
            <person name="Putra K.E."/>
            <person name="Nafisah S."/>
            <person name="Loh J."/>
            <person name="Nouioui I."/>
            <person name="Goodfellow M."/>
        </authorList>
    </citation>
    <scope>NUCLEOTIDE SEQUENCE</scope>
    <source>
        <strain evidence="6">DSM 45618</strain>
    </source>
</reference>
<dbReference type="PANTHER" id="PTHR13806">
    <property type="entry name" value="FLOTILLIN-RELATED"/>
    <property type="match status" value="1"/>
</dbReference>
<dbReference type="InterPro" id="IPR001107">
    <property type="entry name" value="Band_7"/>
</dbReference>
<protein>
    <submittedName>
        <fullName evidence="6">Flotillin</fullName>
    </submittedName>
</protein>
<dbReference type="InterPro" id="IPR036013">
    <property type="entry name" value="Band_7/SPFH_dom_sf"/>
</dbReference>
<evidence type="ECO:0000313" key="6">
    <source>
        <dbReference type="EMBL" id="MBS2966297.1"/>
    </source>
</evidence>
<comment type="subcellular location">
    <subcellularLocation>
        <location evidence="1">Membrane</location>
    </subcellularLocation>
</comment>
<dbReference type="GO" id="GO:0072659">
    <property type="term" value="P:protein localization to plasma membrane"/>
    <property type="evidence" value="ECO:0007669"/>
    <property type="project" value="TreeGrafter"/>
</dbReference>
<dbReference type="SUPFAM" id="SSF117892">
    <property type="entry name" value="Band 7/SPFH domain"/>
    <property type="match status" value="1"/>
</dbReference>
<dbReference type="Proteomes" id="UP000677913">
    <property type="component" value="Unassembled WGS sequence"/>
</dbReference>
<dbReference type="AlphaFoldDB" id="A0A8J7WTQ1"/>
<dbReference type="CDD" id="cd03399">
    <property type="entry name" value="SPFH_flotillin"/>
    <property type="match status" value="1"/>
</dbReference>
<evidence type="ECO:0000256" key="3">
    <source>
        <dbReference type="ARBA" id="ARBA00023136"/>
    </source>
</evidence>
<comment type="similarity">
    <text evidence="2">Belongs to the band 7/mec-2 family. Flotillin subfamily.</text>
</comment>
<keyword evidence="7" id="KW-1185">Reference proteome</keyword>
<dbReference type="Pfam" id="PF01145">
    <property type="entry name" value="Band_7"/>
    <property type="match status" value="1"/>
</dbReference>
<feature type="coiled-coil region" evidence="4">
    <location>
        <begin position="183"/>
        <end position="210"/>
    </location>
</feature>
<dbReference type="GO" id="GO:0002020">
    <property type="term" value="F:protease binding"/>
    <property type="evidence" value="ECO:0007669"/>
    <property type="project" value="TreeGrafter"/>
</dbReference>
<dbReference type="SMART" id="SM00244">
    <property type="entry name" value="PHB"/>
    <property type="match status" value="1"/>
</dbReference>
<dbReference type="PANTHER" id="PTHR13806:SF46">
    <property type="entry name" value="FLOTILLIN-1-RELATED"/>
    <property type="match status" value="1"/>
</dbReference>
<feature type="domain" description="Band 7" evidence="5">
    <location>
        <begin position="1"/>
        <end position="171"/>
    </location>
</feature>
<sequence>MFGYKVPAPDQAMLISGGRRQGGAPFRVVTGHGGFVMPFVRKVRFLTLAMIEAEVVETCVTRQAIALNVRAVIAFKVGNDPESIVNAGQRFLSDQNQMSVLTGRIFAGHLRSIIGSMTVEEIVTERQKLATEVLDTSKPEMAKIGLIVDSLQIQSIDDLGSGYIEAMSAPHKAAIQRQAQIAQAQATQTAQQAQQEAARLQAEYARQTAVVQAQYKAEIDRAQAEAAQAGPLAQAGAQREVLAAQTELAQRAAELRQQQLVAEVVRPAEAEAERIRLLAIAEAERTRILAEAAASNDRVALDRMLIDQLPQIVKEAARGLAGANVNVLNGADGLGEIAAGLVGQGLTILDSVKRNIGAPSRQRDEPIVIDVERQDPAR</sequence>
<keyword evidence="3" id="KW-0472">Membrane</keyword>
<dbReference type="EMBL" id="JAGSXH010000137">
    <property type="protein sequence ID" value="MBS2966297.1"/>
    <property type="molecule type" value="Genomic_DNA"/>
</dbReference>
<evidence type="ECO:0000259" key="5">
    <source>
        <dbReference type="SMART" id="SM00244"/>
    </source>
</evidence>
<comment type="caution">
    <text evidence="6">The sequence shown here is derived from an EMBL/GenBank/DDBJ whole genome shotgun (WGS) entry which is preliminary data.</text>
</comment>
<evidence type="ECO:0000256" key="2">
    <source>
        <dbReference type="ARBA" id="ARBA00007161"/>
    </source>
</evidence>
<dbReference type="RefSeq" id="WP_211471236.1">
    <property type="nucleotide sequence ID" value="NZ_JAGSXH010000137.1"/>
</dbReference>
<evidence type="ECO:0000256" key="1">
    <source>
        <dbReference type="ARBA" id="ARBA00004370"/>
    </source>
</evidence>
<organism evidence="6 7">
    <name type="scientific">Actinocrinis puniceicyclus</name>
    <dbReference type="NCBI Taxonomy" id="977794"/>
    <lineage>
        <taxon>Bacteria</taxon>
        <taxon>Bacillati</taxon>
        <taxon>Actinomycetota</taxon>
        <taxon>Actinomycetes</taxon>
        <taxon>Catenulisporales</taxon>
        <taxon>Actinospicaceae</taxon>
        <taxon>Actinocrinis</taxon>
    </lineage>
</organism>